<dbReference type="Gene3D" id="3.40.630.30">
    <property type="match status" value="1"/>
</dbReference>
<name>A0A2S5KL22_9PROT</name>
<reference evidence="1 2" key="1">
    <citation type="submission" date="2018-02" db="EMBL/GenBank/DDBJ databases">
        <title>novel marine gammaproteobacteria from coastal saline agro ecosystem.</title>
        <authorList>
            <person name="Krishnan R."/>
            <person name="Ramesh Kumar N."/>
        </authorList>
    </citation>
    <scope>NUCLEOTIDE SEQUENCE [LARGE SCALE GENOMIC DNA]</scope>
    <source>
        <strain evidence="1 2">228</strain>
    </source>
</reference>
<dbReference type="PANTHER" id="PTHR47017">
    <property type="entry name" value="ACYL-COA"/>
    <property type="match status" value="1"/>
</dbReference>
<dbReference type="PANTHER" id="PTHR47017:SF1">
    <property type="entry name" value="ACYL-COA"/>
    <property type="match status" value="1"/>
</dbReference>
<proteinExistence type="predicted"/>
<dbReference type="Pfam" id="PF04339">
    <property type="entry name" value="FemAB_like"/>
    <property type="match status" value="1"/>
</dbReference>
<comment type="caution">
    <text evidence="1">The sequence shown here is derived from an EMBL/GenBank/DDBJ whole genome shotgun (WGS) entry which is preliminary data.</text>
</comment>
<organism evidence="1 2">
    <name type="scientific">Proteobacteria bacterium 228</name>
    <dbReference type="NCBI Taxonomy" id="2083153"/>
    <lineage>
        <taxon>Bacteria</taxon>
        <taxon>Pseudomonadati</taxon>
        <taxon>Pseudomonadota</taxon>
    </lineage>
</organism>
<dbReference type="OrthoDB" id="9776898at2"/>
<dbReference type="SUPFAM" id="SSF55729">
    <property type="entry name" value="Acyl-CoA N-acyltransferases (Nat)"/>
    <property type="match status" value="1"/>
</dbReference>
<dbReference type="InterPro" id="IPR007434">
    <property type="entry name" value="FemAB-like"/>
</dbReference>
<accession>A0A2S5KL22</accession>
<protein>
    <submittedName>
        <fullName evidence="1">GNAT family N-acetyltransferase</fullName>
    </submittedName>
</protein>
<evidence type="ECO:0000313" key="1">
    <source>
        <dbReference type="EMBL" id="PPC75537.1"/>
    </source>
</evidence>
<dbReference type="AlphaFoldDB" id="A0A2S5KL22"/>
<gene>
    <name evidence="1" type="ORF">C4K68_20090</name>
</gene>
<sequence length="368" mass="42127">MADVDAGEWNALLGSRYPFLRHEFLHALEVSGAVSEQTGWIPAHLVACRDGQLVAAMPLYEKHHSRGEYVFDYQWADAWERAGGRYYPKLLSAVPFSPVTGPRILASDAACAQQLIEVVTASVLQHGLSGAHLLFPQSTFDQQLEESGWLLRLGCQYHWHNRGYHCFEDFLAVCTSRKRKNFRKERAQVTAQGISFRAFRGEEVDERLWRQFFTFYAATYLKRGQRPYLSLAFFLQLAEHMAESIRLVVAYAEEQEVAAAFFLTGGNTLYGRYWGCLDEYDKLHFETCFYQGIDLCIAEGLAHFDAGAQGEHKLIRGFEPQLTSSWHLLQPGLHEAVEEFLLQERAAIHRYYADALSYLPYRNEDSSE</sequence>
<dbReference type="Proteomes" id="UP000238196">
    <property type="component" value="Unassembled WGS sequence"/>
</dbReference>
<evidence type="ECO:0000313" key="2">
    <source>
        <dbReference type="Proteomes" id="UP000238196"/>
    </source>
</evidence>
<dbReference type="InterPro" id="IPR016181">
    <property type="entry name" value="Acyl_CoA_acyltransferase"/>
</dbReference>
<dbReference type="EMBL" id="PRLP01000087">
    <property type="protein sequence ID" value="PPC75537.1"/>
    <property type="molecule type" value="Genomic_DNA"/>
</dbReference>